<proteinExistence type="inferred from homology"/>
<protein>
    <submittedName>
        <fullName evidence="5">Glycoside hydrolase family 16 protein</fullName>
    </submittedName>
</protein>
<dbReference type="PANTHER" id="PTHR10963">
    <property type="entry name" value="GLYCOSYL HYDROLASE-RELATED"/>
    <property type="match status" value="1"/>
</dbReference>
<dbReference type="RefSeq" id="WP_329774830.1">
    <property type="nucleotide sequence ID" value="NZ_JAYDYW010000005.1"/>
</dbReference>
<dbReference type="CDD" id="cd08023">
    <property type="entry name" value="GH16_laminarinase_like"/>
    <property type="match status" value="1"/>
</dbReference>
<name>A0ABU7G3G9_9ALTE</name>
<evidence type="ECO:0000313" key="5">
    <source>
        <dbReference type="EMBL" id="MEE1673549.1"/>
    </source>
</evidence>
<feature type="compositionally biased region" description="Low complexity" evidence="2">
    <location>
        <begin position="24"/>
        <end position="35"/>
    </location>
</feature>
<accession>A0ABU7G3G9</accession>
<keyword evidence="3" id="KW-0732">Signal</keyword>
<dbReference type="InterPro" id="IPR013320">
    <property type="entry name" value="ConA-like_dom_sf"/>
</dbReference>
<organism evidence="5 6">
    <name type="scientific">Agarivorans aestuarii</name>
    <dbReference type="NCBI Taxonomy" id="1563703"/>
    <lineage>
        <taxon>Bacteria</taxon>
        <taxon>Pseudomonadati</taxon>
        <taxon>Pseudomonadota</taxon>
        <taxon>Gammaproteobacteria</taxon>
        <taxon>Alteromonadales</taxon>
        <taxon>Alteromonadaceae</taxon>
        <taxon>Agarivorans</taxon>
    </lineage>
</organism>
<comment type="similarity">
    <text evidence="1">Belongs to the glycosyl hydrolase 16 family.</text>
</comment>
<dbReference type="InterPro" id="IPR008979">
    <property type="entry name" value="Galactose-bd-like_sf"/>
</dbReference>
<feature type="region of interest" description="Disordered" evidence="2">
    <location>
        <begin position="24"/>
        <end position="50"/>
    </location>
</feature>
<dbReference type="SUPFAM" id="SSF49899">
    <property type="entry name" value="Concanavalin A-like lectins/glucanases"/>
    <property type="match status" value="1"/>
</dbReference>
<dbReference type="Pfam" id="PF00722">
    <property type="entry name" value="Glyco_hydro_16"/>
    <property type="match status" value="1"/>
</dbReference>
<reference evidence="6" key="1">
    <citation type="submission" date="2023-07" db="EMBL/GenBank/DDBJ databases">
        <title>Draft genome sequence of Agarivorans aestuarii strain ZMCS4, a CAZymes producing bacteria isolated from the marine brown algae Clodostephus spongiosus.</title>
        <authorList>
            <person name="Lorente B."/>
            <person name="Cabral C."/>
            <person name="Frias J."/>
            <person name="Faria J."/>
            <person name="Toubarro D."/>
        </authorList>
    </citation>
    <scope>NUCLEOTIDE SEQUENCE [LARGE SCALE GENOMIC DNA]</scope>
    <source>
        <strain evidence="6">ZMCS4</strain>
    </source>
</reference>
<keyword evidence="5" id="KW-0378">Hydrolase</keyword>
<feature type="chain" id="PRO_5047535050" evidence="3">
    <location>
        <begin position="23"/>
        <end position="530"/>
    </location>
</feature>
<dbReference type="PANTHER" id="PTHR10963:SF55">
    <property type="entry name" value="GLYCOSIDE HYDROLASE FAMILY 16 PROTEIN"/>
    <property type="match status" value="1"/>
</dbReference>
<dbReference type="Gene3D" id="2.60.120.200">
    <property type="match status" value="1"/>
</dbReference>
<feature type="signal peptide" evidence="3">
    <location>
        <begin position="1"/>
        <end position="22"/>
    </location>
</feature>
<dbReference type="PROSITE" id="PS51257">
    <property type="entry name" value="PROKAR_LIPOPROTEIN"/>
    <property type="match status" value="1"/>
</dbReference>
<dbReference type="InterPro" id="IPR050546">
    <property type="entry name" value="Glycosyl_Hydrlase_16"/>
</dbReference>
<gene>
    <name evidence="5" type="ORF">SNR37_002973</name>
</gene>
<dbReference type="Proteomes" id="UP001310248">
    <property type="component" value="Unassembled WGS sequence"/>
</dbReference>
<keyword evidence="6" id="KW-1185">Reference proteome</keyword>
<dbReference type="PROSITE" id="PS51762">
    <property type="entry name" value="GH16_2"/>
    <property type="match status" value="1"/>
</dbReference>
<dbReference type="SUPFAM" id="SSF49785">
    <property type="entry name" value="Galactose-binding domain-like"/>
    <property type="match status" value="1"/>
</dbReference>
<evidence type="ECO:0000259" key="4">
    <source>
        <dbReference type="PROSITE" id="PS51762"/>
    </source>
</evidence>
<evidence type="ECO:0000256" key="1">
    <source>
        <dbReference type="ARBA" id="ARBA00006865"/>
    </source>
</evidence>
<comment type="caution">
    <text evidence="5">The sequence shown here is derived from an EMBL/GenBank/DDBJ whole genome shotgun (WGS) entry which is preliminary data.</text>
</comment>
<sequence length="530" mass="58187">MMIKPSSVGKLSALALATTLTACGSTSSSSDGSSGLVQTKPAKEITGEPVTPSDKWKLIWSDEFDGDEIDTRKWGFEENCWGGGNNEQQCYTDRKVNAFVEDGKLNIVAKKGNFTGPDNPDGKKGLNKTLPFTSARLRTLNKKEWKYGRFEIRAKLPSGQGTWPAIWMLPSDWVYGGWAASGEIDIMEAVNLKAKSDETGAIGEPESRIHGTLHFGKKWPDNAHVGQGVKLPNGANPADDYHTYAIEWEEGEIRWYVDNYHYATQTHEGWYSQYEKDGMLVNAESEAPFNQKFHLLLNLAVGGNWAAKANEGGIDESIFPQTFSIDSVKVYRCSVDRWKGKGCAAKSDDAVMVPGVTPPAILAVDDAYADGPLLDIYSDSLNKSLAFESYNPVDTVKYSEVDEAGRGKVIEVSKSSGAGNIYFRAPLTDLSHWLESGQLIFDVKVEEQASSAKLLVKIDSGWPHTSDVEVPLPATGEWKEVRLNIKEILAGGNSHAAGKKADIAAISNLLVFEPSDKMTFKLDNIRFEKK</sequence>
<dbReference type="EMBL" id="JAYDYW010000005">
    <property type="protein sequence ID" value="MEE1673549.1"/>
    <property type="molecule type" value="Genomic_DNA"/>
</dbReference>
<evidence type="ECO:0000256" key="2">
    <source>
        <dbReference type="SAM" id="MobiDB-lite"/>
    </source>
</evidence>
<dbReference type="Gene3D" id="2.60.120.430">
    <property type="entry name" value="Galactose-binding lectin"/>
    <property type="match status" value="1"/>
</dbReference>
<evidence type="ECO:0000313" key="6">
    <source>
        <dbReference type="Proteomes" id="UP001310248"/>
    </source>
</evidence>
<feature type="domain" description="GH16" evidence="4">
    <location>
        <begin position="43"/>
        <end position="336"/>
    </location>
</feature>
<evidence type="ECO:0000256" key="3">
    <source>
        <dbReference type="SAM" id="SignalP"/>
    </source>
</evidence>
<dbReference type="GO" id="GO:0016787">
    <property type="term" value="F:hydrolase activity"/>
    <property type="evidence" value="ECO:0007669"/>
    <property type="project" value="UniProtKB-KW"/>
</dbReference>
<dbReference type="InterPro" id="IPR000757">
    <property type="entry name" value="Beta-glucanase-like"/>
</dbReference>